<protein>
    <submittedName>
        <fullName evidence="1">Uncharacterized protein</fullName>
    </submittedName>
</protein>
<gene>
    <name evidence="1" type="ORF">H1RhizoLitter1485_000001</name>
</gene>
<evidence type="ECO:0000313" key="1">
    <source>
        <dbReference type="EMBL" id="QDH90716.1"/>
    </source>
</evidence>
<sequence>MSGMVTQSRVLSKREISYRTRYGTYPWNENVQTIDPETQTTTSYRTTGGTEGEDQDLREAARVLRNGFSYNPEFDHGHEFFTTRTRRTTSHPYWEGWAPTNPGWSNPSGYQGPLLAMGPGNYFMPSFPALRRMTDSDIRSYGSRAVSASSPTAPQAALSTLTGEVLLDGGLPYLGSQTIGLRGFKSASAKRAGSDYLNSQFGWLPVYADVVKLVNSLKSANATIKQLEKDAGQNVRRRFVFPTEQTVTETVLTGVAGSTFGGQSAFYNVDPLILQGSGDGGAYEVHVMSSRKRDIYFRGCFTYHMDLGNDIRGKLTRFEQLGNKLLGTRLNASALWELAPWSWLVDWQSTIGVALGNASMLSEDGLVMRYGYLMCHTVDTDTYTTRGLSFRGGTLGDVHTQYRRETKERVRATPFGFGLDLSTFSAKQWSILAALGMTRGNNSLRLTS</sequence>
<accession>A0A514DAT6</accession>
<name>A0A514DAT6_9VIRU</name>
<organism evidence="1">
    <name type="scientific">Leviviridae sp</name>
    <dbReference type="NCBI Taxonomy" id="2027243"/>
    <lineage>
        <taxon>Viruses</taxon>
        <taxon>Riboviria</taxon>
        <taxon>Orthornavirae</taxon>
        <taxon>Lenarviricota</taxon>
        <taxon>Leviviricetes</taxon>
        <taxon>Norzivirales</taxon>
        <taxon>Fiersviridae</taxon>
    </lineage>
</organism>
<proteinExistence type="predicted"/>
<dbReference type="EMBL" id="MN035739">
    <property type="protein sequence ID" value="QDH90716.1"/>
    <property type="molecule type" value="Genomic_RNA"/>
</dbReference>
<reference evidence="1" key="1">
    <citation type="submission" date="2019-05" db="EMBL/GenBank/DDBJ databases">
        <title>Metatranscriptomic reconstruction reveals RNA viruses with the potential to shape carbon cycling in soil.</title>
        <authorList>
            <person name="Starr E.P."/>
            <person name="Nuccio E."/>
            <person name="Pett-Ridge J."/>
            <person name="Banfield J.F."/>
            <person name="Firestone M.K."/>
        </authorList>
    </citation>
    <scope>NUCLEOTIDE SEQUENCE</scope>
    <source>
        <strain evidence="1">H1_Rhizo_Litter_1_scaffold_485</strain>
    </source>
</reference>